<dbReference type="InterPro" id="IPR004843">
    <property type="entry name" value="Calcineurin-like_PHP"/>
</dbReference>
<evidence type="ECO:0000256" key="2">
    <source>
        <dbReference type="ARBA" id="ARBA00023180"/>
    </source>
</evidence>
<gene>
    <name evidence="9" type="ORF">E4U60_004880</name>
</gene>
<dbReference type="Proteomes" id="UP000706124">
    <property type="component" value="Unassembled WGS sequence"/>
</dbReference>
<accession>A0A9P7MGP4</accession>
<feature type="binding site" evidence="4">
    <location>
        <position position="386"/>
    </location>
    <ligand>
        <name>Zn(2+)</name>
        <dbReference type="ChEBI" id="CHEBI:29105"/>
        <label>2</label>
    </ligand>
</feature>
<evidence type="ECO:0000313" key="10">
    <source>
        <dbReference type="Proteomes" id="UP000706124"/>
    </source>
</evidence>
<keyword evidence="4" id="KW-0862">Zinc</keyword>
<feature type="region of interest" description="Disordered" evidence="6">
    <location>
        <begin position="586"/>
        <end position="605"/>
    </location>
</feature>
<dbReference type="GO" id="GO:0016020">
    <property type="term" value="C:membrane"/>
    <property type="evidence" value="ECO:0007669"/>
    <property type="project" value="GOC"/>
</dbReference>
<keyword evidence="3" id="KW-0326">Glycosidase</keyword>
<feature type="binding site" evidence="4">
    <location>
        <position position="278"/>
    </location>
    <ligand>
        <name>Zn(2+)</name>
        <dbReference type="ChEBI" id="CHEBI:29105"/>
        <label>2</label>
    </ligand>
</feature>
<evidence type="ECO:0000256" key="3">
    <source>
        <dbReference type="PIRNR" id="PIRNR000948"/>
    </source>
</evidence>
<dbReference type="Gene3D" id="3.60.21.10">
    <property type="match status" value="1"/>
</dbReference>
<dbReference type="InterPro" id="IPR011160">
    <property type="entry name" value="Sphingomy_PDE"/>
</dbReference>
<protein>
    <recommendedName>
        <fullName evidence="3">Sphingomyelin phosphodiesterase</fullName>
    </recommendedName>
</protein>
<feature type="disulfide bond" evidence="5">
    <location>
        <begin position="565"/>
        <end position="576"/>
    </location>
</feature>
<feature type="signal peptide" evidence="7">
    <location>
        <begin position="1"/>
        <end position="21"/>
    </location>
</feature>
<evidence type="ECO:0000256" key="5">
    <source>
        <dbReference type="PIRSR" id="PIRSR000948-2"/>
    </source>
</evidence>
<keyword evidence="5" id="KW-1015">Disulfide bond</keyword>
<keyword evidence="10" id="KW-1185">Reference proteome</keyword>
<dbReference type="GO" id="GO:0006685">
    <property type="term" value="P:sphingomyelin catabolic process"/>
    <property type="evidence" value="ECO:0007669"/>
    <property type="project" value="UniProtKB-UniRule"/>
</dbReference>
<name>A0A9P7MGP4_9HYPO</name>
<evidence type="ECO:0000256" key="4">
    <source>
        <dbReference type="PIRSR" id="PIRSR000948-1"/>
    </source>
</evidence>
<feature type="disulfide bond" evidence="5">
    <location>
        <begin position="555"/>
        <end position="559"/>
    </location>
</feature>
<keyword evidence="1 3" id="KW-0378">Hydrolase</keyword>
<feature type="binding site" evidence="4">
    <location>
        <position position="422"/>
    </location>
    <ligand>
        <name>Zn(2+)</name>
        <dbReference type="ChEBI" id="CHEBI:29105"/>
        <label>1</label>
    </ligand>
</feature>
<evidence type="ECO:0000313" key="9">
    <source>
        <dbReference type="EMBL" id="KAG5945787.1"/>
    </source>
</evidence>
<dbReference type="GO" id="GO:0046872">
    <property type="term" value="F:metal ion binding"/>
    <property type="evidence" value="ECO:0007669"/>
    <property type="project" value="UniProtKB-KW"/>
</dbReference>
<reference evidence="9 10" key="1">
    <citation type="journal article" date="2020" name="bioRxiv">
        <title>Whole genome comparisons of ergot fungi reveals the divergence and evolution of species within the genus Claviceps are the result of varying mechanisms driving genome evolution and host range expansion.</title>
        <authorList>
            <person name="Wyka S.A."/>
            <person name="Mondo S.J."/>
            <person name="Liu M."/>
            <person name="Dettman J."/>
            <person name="Nalam V."/>
            <person name="Broders K.D."/>
        </authorList>
    </citation>
    <scope>NUCLEOTIDE SEQUENCE [LARGE SCALE GENOMIC DNA]</scope>
    <source>
        <strain evidence="9 10">CCC 1485</strain>
    </source>
</reference>
<feature type="disulfide bond" evidence="5">
    <location>
        <begin position="182"/>
        <end position="187"/>
    </location>
</feature>
<keyword evidence="4" id="KW-0479">Metal-binding</keyword>
<dbReference type="PIRSF" id="PIRSF000948">
    <property type="entry name" value="Sphingomy_PDE"/>
    <property type="match status" value="1"/>
</dbReference>
<feature type="binding site" evidence="4">
    <location>
        <position position="420"/>
    </location>
    <ligand>
        <name>Zn(2+)</name>
        <dbReference type="ChEBI" id="CHEBI:29105"/>
        <label>2</label>
    </ligand>
</feature>
<dbReference type="InterPro" id="IPR029052">
    <property type="entry name" value="Metallo-depent_PP-like"/>
</dbReference>
<feature type="binding site" evidence="4">
    <location>
        <position position="240"/>
    </location>
    <ligand>
        <name>Zn(2+)</name>
        <dbReference type="ChEBI" id="CHEBI:29105"/>
        <label>2</label>
    </ligand>
</feature>
<feature type="domain" description="Calcineurin-like phosphoesterase" evidence="8">
    <location>
        <begin position="161"/>
        <end position="423"/>
    </location>
</feature>
<feature type="binding site" evidence="4">
    <location>
        <position position="167"/>
    </location>
    <ligand>
        <name>Zn(2+)</name>
        <dbReference type="ChEBI" id="CHEBI:29105"/>
        <label>1</label>
    </ligand>
</feature>
<evidence type="ECO:0000259" key="8">
    <source>
        <dbReference type="Pfam" id="PF00149"/>
    </source>
</evidence>
<dbReference type="PANTHER" id="PTHR10340">
    <property type="entry name" value="SPHINGOMYELIN PHOSPHODIESTERASE"/>
    <property type="match status" value="1"/>
</dbReference>
<dbReference type="EMBL" id="SRPO01000041">
    <property type="protein sequence ID" value="KAG5945787.1"/>
    <property type="molecule type" value="Genomic_DNA"/>
</dbReference>
<comment type="similarity">
    <text evidence="3">Belongs to the acid sphingomyelinase family.</text>
</comment>
<dbReference type="OrthoDB" id="282973at2759"/>
<feature type="disulfide bond" evidence="5">
    <location>
        <begin position="82"/>
        <end position="93"/>
    </location>
</feature>
<keyword evidence="7" id="KW-0732">Signal</keyword>
<evidence type="ECO:0000256" key="1">
    <source>
        <dbReference type="ARBA" id="ARBA00022801"/>
    </source>
</evidence>
<feature type="disulfide bond" evidence="5">
    <location>
        <begin position="53"/>
        <end position="129"/>
    </location>
</feature>
<dbReference type="GO" id="GO:0004767">
    <property type="term" value="F:sphingomyelin phosphodiesterase activity"/>
    <property type="evidence" value="ECO:0007669"/>
    <property type="project" value="UniProtKB-UniRule"/>
</dbReference>
<feature type="binding site" evidence="4">
    <location>
        <position position="240"/>
    </location>
    <ligand>
        <name>Zn(2+)</name>
        <dbReference type="ChEBI" id="CHEBI:29105"/>
        <label>1</label>
    </ligand>
</feature>
<comment type="function">
    <text evidence="3">Converts sphingomyelin to ceramide.</text>
</comment>
<dbReference type="InterPro" id="IPR041805">
    <property type="entry name" value="ASMase/PPN1_MPP"/>
</dbReference>
<dbReference type="PANTHER" id="PTHR10340:SF34">
    <property type="entry name" value="SPHINGOMYELIN PHOSPHODIESTERASE"/>
    <property type="match status" value="1"/>
</dbReference>
<dbReference type="AlphaFoldDB" id="A0A9P7MGP4"/>
<sequence>MRLRFAASIVLVAGLFGTAGAHKFHRRQSQETISEEHEASRGTIPLEKLAKNCDECQTIIEAAKSLIKEDDSFLISQAKKSCIENSKYDVDFCTGAIEREEPIIASVLKTMDAESPTSLRFCSSFFRVCEPPPVDEWTVSLPPLNDCSGERKSISGKKPLQIVHYSDIHLDPLYSEGASTQCHRPSCCRTSGQDSKEKPLHGAGRFGDHKCDTPVTLERSMHDFVKKKFPNAAFSIFTGDIVDHGVHNTSKMYNRDLIEQAYDNMHDSMKIVYGTAGNHEAHPVNAFAPQTVGNDTQWLYDTLFEQWSHELNTSSSTDQTFMGSYSTKYPNGNLRIISLNTNMYYRFNFLLYQKVMERDPNGQLAWLVNELNVAEKAGENVYIIGHMPMGSDDTLLNGSNYFSQIVQRYSKTIKAMFFGHTHADHFQISYSNYVNRMHSNAFAVSYICPSLTPTSGHPAFRIYDVDPETFAVLDATIYIADMDNPSFQQSGPTWKKYYSAKEAYGSAVNPPMTDSAAELSPSFWHNVTEAMEKNQTLFNQYMARKSRGWHADENCKDACMKNEICALRTGRSEDLCRKPMPNNTLAQQEKRDEMDTHHHGHHDSCGVPVSADWLKGLFESKETFGMMVDALKND</sequence>
<organism evidence="9 10">
    <name type="scientific">Claviceps pazoutovae</name>
    <dbReference type="NCBI Taxonomy" id="1649127"/>
    <lineage>
        <taxon>Eukaryota</taxon>
        <taxon>Fungi</taxon>
        <taxon>Dikarya</taxon>
        <taxon>Ascomycota</taxon>
        <taxon>Pezizomycotina</taxon>
        <taxon>Sordariomycetes</taxon>
        <taxon>Hypocreomycetidae</taxon>
        <taxon>Hypocreales</taxon>
        <taxon>Clavicipitaceae</taxon>
        <taxon>Claviceps</taxon>
    </lineage>
</organism>
<feature type="disulfide bond" evidence="5">
    <location>
        <begin position="188"/>
        <end position="211"/>
    </location>
</feature>
<dbReference type="Pfam" id="PF00149">
    <property type="entry name" value="Metallophos"/>
    <property type="match status" value="1"/>
</dbReference>
<evidence type="ECO:0000256" key="6">
    <source>
        <dbReference type="SAM" id="MobiDB-lite"/>
    </source>
</evidence>
<comment type="cofactor">
    <cofactor evidence="4">
        <name>Zn(2+)</name>
        <dbReference type="ChEBI" id="CHEBI:29105"/>
    </cofactor>
    <text evidence="4">Binds 2 Zn(2+) ions per subunit.</text>
</comment>
<comment type="caution">
    <text evidence="9">The sequence shown here is derived from an EMBL/GenBank/DDBJ whole genome shotgun (WGS) entry which is preliminary data.</text>
</comment>
<dbReference type="SUPFAM" id="SSF56300">
    <property type="entry name" value="Metallo-dependent phosphatases"/>
    <property type="match status" value="1"/>
</dbReference>
<feature type="compositionally biased region" description="Basic and acidic residues" evidence="6">
    <location>
        <begin position="588"/>
        <end position="597"/>
    </location>
</feature>
<dbReference type="CDD" id="cd00842">
    <property type="entry name" value="MPP_ASMase"/>
    <property type="match status" value="1"/>
</dbReference>
<keyword evidence="2" id="KW-0325">Glycoprotein</keyword>
<dbReference type="GO" id="GO:0016798">
    <property type="term" value="F:hydrolase activity, acting on glycosyl bonds"/>
    <property type="evidence" value="ECO:0007669"/>
    <property type="project" value="UniProtKB-KW"/>
</dbReference>
<proteinExistence type="inferred from homology"/>
<evidence type="ECO:0000256" key="7">
    <source>
        <dbReference type="SAM" id="SignalP"/>
    </source>
</evidence>
<feature type="binding site" evidence="4">
    <location>
        <position position="169"/>
    </location>
    <ligand>
        <name>Zn(2+)</name>
        <dbReference type="ChEBI" id="CHEBI:29105"/>
        <label>1</label>
    </ligand>
</feature>
<feature type="chain" id="PRO_5040512614" description="Sphingomyelin phosphodiesterase" evidence="7">
    <location>
        <begin position="22"/>
        <end position="634"/>
    </location>
</feature>